<evidence type="ECO:0000313" key="17">
    <source>
        <dbReference type="EMBL" id="ESQ40951.1"/>
    </source>
</evidence>
<evidence type="ECO:0000256" key="6">
    <source>
        <dbReference type="ARBA" id="ARBA00022729"/>
    </source>
</evidence>
<dbReference type="InterPro" id="IPR001969">
    <property type="entry name" value="Aspartic_peptidase_AS"/>
</dbReference>
<dbReference type="GO" id="GO:0004190">
    <property type="term" value="F:aspartic-type endopeptidase activity"/>
    <property type="evidence" value="ECO:0007669"/>
    <property type="project" value="UniProtKB-KW"/>
</dbReference>
<evidence type="ECO:0000256" key="14">
    <source>
        <dbReference type="SAM" id="MobiDB-lite"/>
    </source>
</evidence>
<dbReference type="GO" id="GO:0006508">
    <property type="term" value="P:proteolysis"/>
    <property type="evidence" value="ECO:0007669"/>
    <property type="project" value="UniProtKB-KW"/>
</dbReference>
<evidence type="ECO:0000259" key="16">
    <source>
        <dbReference type="PROSITE" id="PS51767"/>
    </source>
</evidence>
<keyword evidence="11" id="KW-0449">Lipoprotein</keyword>
<dbReference type="AlphaFoldDB" id="V4N601"/>
<dbReference type="Pfam" id="PF14541">
    <property type="entry name" value="TAXi_C"/>
    <property type="match status" value="1"/>
</dbReference>
<organism evidence="17 18">
    <name type="scientific">Eutrema salsugineum</name>
    <name type="common">Saltwater cress</name>
    <name type="synonym">Sisymbrium salsugineum</name>
    <dbReference type="NCBI Taxonomy" id="72664"/>
    <lineage>
        <taxon>Eukaryota</taxon>
        <taxon>Viridiplantae</taxon>
        <taxon>Streptophyta</taxon>
        <taxon>Embryophyta</taxon>
        <taxon>Tracheophyta</taxon>
        <taxon>Spermatophyta</taxon>
        <taxon>Magnoliopsida</taxon>
        <taxon>eudicotyledons</taxon>
        <taxon>Gunneridae</taxon>
        <taxon>Pentapetalae</taxon>
        <taxon>rosids</taxon>
        <taxon>malvids</taxon>
        <taxon>Brassicales</taxon>
        <taxon>Brassicaceae</taxon>
        <taxon>Eutremeae</taxon>
        <taxon>Eutrema</taxon>
    </lineage>
</organism>
<feature type="active site" evidence="12">
    <location>
        <position position="332"/>
    </location>
</feature>
<comment type="similarity">
    <text evidence="2 13">Belongs to the peptidase A1 family.</text>
</comment>
<dbReference type="PROSITE" id="PS00141">
    <property type="entry name" value="ASP_PROTEASE"/>
    <property type="match status" value="1"/>
</dbReference>
<dbReference type="InterPro" id="IPR032861">
    <property type="entry name" value="TAXi_N"/>
</dbReference>
<protein>
    <recommendedName>
        <fullName evidence="16">Peptidase A1 domain-containing protein</fullName>
    </recommendedName>
</protein>
<comment type="subcellular location">
    <subcellularLocation>
        <location evidence="1">Cell membrane</location>
        <topology evidence="1">Lipid-anchor</topology>
        <topology evidence="1">GPI-anchor</topology>
    </subcellularLocation>
</comment>
<evidence type="ECO:0000256" key="5">
    <source>
        <dbReference type="ARBA" id="ARBA00022670"/>
    </source>
</evidence>
<dbReference type="Pfam" id="PF14543">
    <property type="entry name" value="TAXi_N"/>
    <property type="match status" value="1"/>
</dbReference>
<evidence type="ECO:0000256" key="8">
    <source>
        <dbReference type="ARBA" id="ARBA00022801"/>
    </source>
</evidence>
<evidence type="ECO:0000256" key="4">
    <source>
        <dbReference type="ARBA" id="ARBA00022622"/>
    </source>
</evidence>
<keyword evidence="7 13" id="KW-0064">Aspartyl protease</keyword>
<keyword evidence="9" id="KW-0472">Membrane</keyword>
<gene>
    <name evidence="17" type="ORF">EUTSA_v10013235mg</name>
</gene>
<dbReference type="InterPro" id="IPR001461">
    <property type="entry name" value="Aspartic_peptidase_A1"/>
</dbReference>
<dbReference type="InterPro" id="IPR032799">
    <property type="entry name" value="TAXi_C"/>
</dbReference>
<evidence type="ECO:0000256" key="12">
    <source>
        <dbReference type="PIRSR" id="PIRSR601461-1"/>
    </source>
</evidence>
<evidence type="ECO:0000256" key="11">
    <source>
        <dbReference type="ARBA" id="ARBA00023288"/>
    </source>
</evidence>
<dbReference type="Proteomes" id="UP000030689">
    <property type="component" value="Unassembled WGS sequence"/>
</dbReference>
<dbReference type="FunFam" id="2.40.70.10:FF:000014">
    <property type="entry name" value="Aspartyl protease family protein 1"/>
    <property type="match status" value="1"/>
</dbReference>
<dbReference type="InterPro" id="IPR033121">
    <property type="entry name" value="PEPTIDASE_A1"/>
</dbReference>
<dbReference type="OrthoDB" id="2747330at2759"/>
<feature type="signal peptide" evidence="15">
    <location>
        <begin position="1"/>
        <end position="22"/>
    </location>
</feature>
<keyword evidence="5 13" id="KW-0645">Protease</keyword>
<evidence type="ECO:0000256" key="7">
    <source>
        <dbReference type="ARBA" id="ARBA00022750"/>
    </source>
</evidence>
<keyword evidence="8 13" id="KW-0378">Hydrolase</keyword>
<evidence type="ECO:0000256" key="10">
    <source>
        <dbReference type="ARBA" id="ARBA00023180"/>
    </source>
</evidence>
<keyword evidence="10" id="KW-0325">Glycoprotein</keyword>
<feature type="chain" id="PRO_5004725546" description="Peptidase A1 domain-containing protein" evidence="15">
    <location>
        <begin position="23"/>
        <end position="528"/>
    </location>
</feature>
<proteinExistence type="inferred from homology"/>
<dbReference type="Gramene" id="ESQ40951">
    <property type="protein sequence ID" value="ESQ40951"/>
    <property type="gene ID" value="EUTSA_v10013235mg"/>
</dbReference>
<dbReference type="GO" id="GO:0005886">
    <property type="term" value="C:plasma membrane"/>
    <property type="evidence" value="ECO:0007669"/>
    <property type="project" value="UniProtKB-SubCell"/>
</dbReference>
<dbReference type="PANTHER" id="PTHR13683">
    <property type="entry name" value="ASPARTYL PROTEASES"/>
    <property type="match status" value="1"/>
</dbReference>
<dbReference type="OMA" id="GEFAVFC"/>
<dbReference type="PROSITE" id="PS51767">
    <property type="entry name" value="PEPTIDASE_A1"/>
    <property type="match status" value="1"/>
</dbReference>
<dbReference type="STRING" id="72664.V4N601"/>
<name>V4N601_EUTSA</name>
<dbReference type="EMBL" id="KI517464">
    <property type="protein sequence ID" value="ESQ40951.1"/>
    <property type="molecule type" value="Genomic_DNA"/>
</dbReference>
<keyword evidence="3" id="KW-1003">Cell membrane</keyword>
<dbReference type="PRINTS" id="PR00792">
    <property type="entry name" value="PEPSIN"/>
</dbReference>
<evidence type="ECO:0000256" key="15">
    <source>
        <dbReference type="SAM" id="SignalP"/>
    </source>
</evidence>
<evidence type="ECO:0000256" key="13">
    <source>
        <dbReference type="RuleBase" id="RU000454"/>
    </source>
</evidence>
<feature type="region of interest" description="Disordered" evidence="14">
    <location>
        <begin position="456"/>
        <end position="496"/>
    </location>
</feature>
<keyword evidence="18" id="KW-1185">Reference proteome</keyword>
<dbReference type="KEGG" id="eus:EUTSA_v10013235mg"/>
<feature type="active site" evidence="12">
    <location>
        <position position="118"/>
    </location>
</feature>
<evidence type="ECO:0000256" key="9">
    <source>
        <dbReference type="ARBA" id="ARBA00023136"/>
    </source>
</evidence>
<evidence type="ECO:0000256" key="1">
    <source>
        <dbReference type="ARBA" id="ARBA00004609"/>
    </source>
</evidence>
<evidence type="ECO:0000256" key="2">
    <source>
        <dbReference type="ARBA" id="ARBA00007447"/>
    </source>
</evidence>
<evidence type="ECO:0000313" key="18">
    <source>
        <dbReference type="Proteomes" id="UP000030689"/>
    </source>
</evidence>
<dbReference type="PANTHER" id="PTHR13683:SF743">
    <property type="entry name" value="ASPARTIC PROTEINASE-LIKE PROTEIN 1"/>
    <property type="match status" value="1"/>
</dbReference>
<dbReference type="SUPFAM" id="SSF50630">
    <property type="entry name" value="Acid proteases"/>
    <property type="match status" value="1"/>
</dbReference>
<accession>V4N601</accession>
<evidence type="ECO:0000256" key="3">
    <source>
        <dbReference type="ARBA" id="ARBA00022475"/>
    </source>
</evidence>
<feature type="domain" description="Peptidase A1" evidence="16">
    <location>
        <begin position="100"/>
        <end position="448"/>
    </location>
</feature>
<dbReference type="Gene3D" id="2.40.70.10">
    <property type="entry name" value="Acid Proteases"/>
    <property type="match status" value="2"/>
</dbReference>
<dbReference type="InterPro" id="IPR021109">
    <property type="entry name" value="Peptidase_aspartic_dom_sf"/>
</dbReference>
<sequence length="528" mass="57927">MSSRSAFLLFCVLALATEESLASVFSSRLIHRFSDEGRASIKTLTSSESLPEKRSSEYYRLLASSDFRRQRMNLGAKFQSLVPSQGSKTISTGNYFGWLHYTWIDIGTPSVSFLVALDSGSDLLWIPCNCVQCAPLTSTYYSSLATKDLNEYNPSRSSTSKVFSCSHKLCESASNCETPRDQCPYTANYASENTSSSGLLVEDILHLAYHTNNRLMNASSSVKARVVVGCGKKQSGEYLNGVAPDGLMGLGLGEISVPSFLSKAGLMRNSFSMCFDEEDSGRIYFGDMGPSMQQSTKFLPLNNEYVAYIVGVEACCIGNSCLKQTSFRTLIDSGQSFTFLPEEIYREVALEIDSHINATIKRVKDGPWDYCYETSVEPNVPAIKLKFSYNNTFVIHKPLFGLEQSEGVVQFCLPINSSGQEGIGSIGQNYMRGYRMVFDRENMKLGWSASKCQEDKIAPPQASPESTSSPYPLPTEEQQSRGHAVSPAIAGQTPSKTSSAAATCSFSSMRLFNSLLLLALLHGLVSNM</sequence>
<keyword evidence="4" id="KW-0336">GPI-anchor</keyword>
<reference evidence="17 18" key="1">
    <citation type="journal article" date="2013" name="Front. Plant Sci.">
        <title>The Reference Genome of the Halophytic Plant Eutrema salsugineum.</title>
        <authorList>
            <person name="Yang R."/>
            <person name="Jarvis D.E."/>
            <person name="Chen H."/>
            <person name="Beilstein M.A."/>
            <person name="Grimwood J."/>
            <person name="Jenkins J."/>
            <person name="Shu S."/>
            <person name="Prochnik S."/>
            <person name="Xin M."/>
            <person name="Ma C."/>
            <person name="Schmutz J."/>
            <person name="Wing R.A."/>
            <person name="Mitchell-Olds T."/>
            <person name="Schumaker K.S."/>
            <person name="Wang X."/>
        </authorList>
    </citation>
    <scope>NUCLEOTIDE SEQUENCE [LARGE SCALE GENOMIC DNA]</scope>
</reference>
<keyword evidence="6 15" id="KW-0732">Signal</keyword>
<dbReference type="GO" id="GO:0098552">
    <property type="term" value="C:side of membrane"/>
    <property type="evidence" value="ECO:0007669"/>
    <property type="project" value="UniProtKB-KW"/>
</dbReference>
<dbReference type="eggNOG" id="KOG1339">
    <property type="taxonomic scope" value="Eukaryota"/>
</dbReference>
<dbReference type="FunFam" id="2.40.70.10:FF:000012">
    <property type="entry name" value="Aspartyl protease family protein 1"/>
    <property type="match status" value="1"/>
</dbReference>